<evidence type="ECO:0000256" key="3">
    <source>
        <dbReference type="ARBA" id="ARBA00016120"/>
    </source>
</evidence>
<evidence type="ECO:0000256" key="12">
    <source>
        <dbReference type="ARBA" id="ARBA00046506"/>
    </source>
</evidence>
<keyword evidence="5" id="KW-0407">Ion channel</keyword>
<evidence type="ECO:0000256" key="1">
    <source>
        <dbReference type="ARBA" id="ARBA00004644"/>
    </source>
</evidence>
<comment type="subunit">
    <text evidence="12">Homomultimer. Associates with the dally/ magu complex.</text>
</comment>
<feature type="transmembrane region" description="Helical" evidence="13">
    <location>
        <begin position="12"/>
        <end position="33"/>
    </location>
</feature>
<evidence type="ECO:0000256" key="7">
    <source>
        <dbReference type="ARBA" id="ARBA00022989"/>
    </source>
</evidence>
<keyword evidence="9" id="KW-0966">Cell projection</keyword>
<gene>
    <name evidence="14" type="ORF">L5515_019136</name>
</gene>
<protein>
    <recommendedName>
        <fullName evidence="3">Calcium channel flower</fullName>
    </recommendedName>
</protein>
<evidence type="ECO:0000256" key="11">
    <source>
        <dbReference type="ARBA" id="ARBA00034111"/>
    </source>
</evidence>
<keyword evidence="4" id="KW-0813">Transport</keyword>
<keyword evidence="4" id="KW-0406">Ion transport</keyword>
<evidence type="ECO:0000256" key="5">
    <source>
        <dbReference type="ARBA" id="ARBA00022673"/>
    </source>
</evidence>
<evidence type="ECO:0000256" key="10">
    <source>
        <dbReference type="ARBA" id="ARBA00023329"/>
    </source>
</evidence>
<keyword evidence="10" id="KW-0968">Cytoplasmic vesicle</keyword>
<sequence length="60" mass="6356">MGLIPIFLCIELNTILGSGTIFASGVIYGFMALGKKADRNNMMAAGDPAWSPQVNQSNIP</sequence>
<evidence type="ECO:0000256" key="13">
    <source>
        <dbReference type="SAM" id="Phobius"/>
    </source>
</evidence>
<organism evidence="14 15">
    <name type="scientific">Caenorhabditis briggsae</name>
    <dbReference type="NCBI Taxonomy" id="6238"/>
    <lineage>
        <taxon>Eukaryota</taxon>
        <taxon>Metazoa</taxon>
        <taxon>Ecdysozoa</taxon>
        <taxon>Nematoda</taxon>
        <taxon>Chromadorea</taxon>
        <taxon>Rhabditida</taxon>
        <taxon>Rhabditina</taxon>
        <taxon>Rhabditomorpha</taxon>
        <taxon>Rhabditoidea</taxon>
        <taxon>Rhabditidae</taxon>
        <taxon>Peloderinae</taxon>
        <taxon>Caenorhabditis</taxon>
    </lineage>
</organism>
<dbReference type="PANTHER" id="PTHR13314">
    <property type="entry name" value="CALCIUM CHANNEL FLOWER HOMOLOG"/>
    <property type="match status" value="1"/>
</dbReference>
<evidence type="ECO:0000313" key="15">
    <source>
        <dbReference type="Proteomes" id="UP000829354"/>
    </source>
</evidence>
<keyword evidence="15" id="KW-1185">Reference proteome</keyword>
<evidence type="ECO:0000313" key="14">
    <source>
        <dbReference type="EMBL" id="UMM43764.1"/>
    </source>
</evidence>
<evidence type="ECO:0000256" key="8">
    <source>
        <dbReference type="ARBA" id="ARBA00023136"/>
    </source>
</evidence>
<keyword evidence="4" id="KW-0106">Calcium</keyword>
<keyword evidence="5" id="KW-0107">Calcium channel</keyword>
<reference evidence="14 15" key="1">
    <citation type="submission" date="2022-04" db="EMBL/GenBank/DDBJ databases">
        <title>Chromosome-level reference genomes for two strains of Caenorhabditis briggsae: an improved platform for comparative genomics.</title>
        <authorList>
            <person name="Stevens L."/>
            <person name="Andersen E."/>
        </authorList>
    </citation>
    <scope>NUCLEOTIDE SEQUENCE [LARGE SCALE GENOMIC DNA]</scope>
    <source>
        <strain evidence="14">VX34</strain>
        <tissue evidence="14">Whole-organism</tissue>
    </source>
</reference>
<keyword evidence="6 13" id="KW-0812">Transmembrane</keyword>
<name>A0AAE9FJS6_CAEBR</name>
<keyword evidence="4" id="KW-0109">Calcium transport</keyword>
<dbReference type="PANTHER" id="PTHR13314:SF2">
    <property type="entry name" value="CALCIUM CHANNEL FLOWER HOMOLOG"/>
    <property type="match status" value="1"/>
</dbReference>
<dbReference type="GO" id="GO:0005262">
    <property type="term" value="F:calcium channel activity"/>
    <property type="evidence" value="ECO:0007669"/>
    <property type="project" value="UniProtKB-KW"/>
</dbReference>
<evidence type="ECO:0000256" key="9">
    <source>
        <dbReference type="ARBA" id="ARBA00023273"/>
    </source>
</evidence>
<dbReference type="InterPro" id="IPR019365">
    <property type="entry name" value="TVP18/Ca-channel_flower"/>
</dbReference>
<evidence type="ECO:0000256" key="4">
    <source>
        <dbReference type="ARBA" id="ARBA00022568"/>
    </source>
</evidence>
<dbReference type="EMBL" id="CP092625">
    <property type="protein sequence ID" value="UMM43764.1"/>
    <property type="molecule type" value="Genomic_DNA"/>
</dbReference>
<accession>A0AAE9FJS6</accession>
<dbReference type="GO" id="GO:0042734">
    <property type="term" value="C:presynaptic membrane"/>
    <property type="evidence" value="ECO:0007669"/>
    <property type="project" value="UniProtKB-SubCell"/>
</dbReference>
<evidence type="ECO:0000256" key="2">
    <source>
        <dbReference type="ARBA" id="ARBA00010023"/>
    </source>
</evidence>
<comment type="similarity">
    <text evidence="2">Belongs to the calcium channel flower family.</text>
</comment>
<dbReference type="AlphaFoldDB" id="A0AAE9FJS6"/>
<proteinExistence type="inferred from homology"/>
<keyword evidence="7 13" id="KW-1133">Transmembrane helix</keyword>
<keyword evidence="8 13" id="KW-0472">Membrane</keyword>
<comment type="subcellular location">
    <subcellularLocation>
        <location evidence="1">Cytoplasmic vesicle</location>
        <location evidence="1">Secretory vesicle</location>
        <location evidence="1">Synaptic vesicle membrane</location>
        <topology evidence="1">Multi-pass membrane protein</topology>
    </subcellularLocation>
    <subcellularLocation>
        <location evidence="11">Presynaptic cell membrane</location>
    </subcellularLocation>
</comment>
<evidence type="ECO:0000256" key="6">
    <source>
        <dbReference type="ARBA" id="ARBA00022692"/>
    </source>
</evidence>
<dbReference type="Proteomes" id="UP000829354">
    <property type="component" value="Chromosome X"/>
</dbReference>
<dbReference type="GO" id="GO:0030672">
    <property type="term" value="C:synaptic vesicle membrane"/>
    <property type="evidence" value="ECO:0007669"/>
    <property type="project" value="UniProtKB-SubCell"/>
</dbReference>